<dbReference type="HOGENOM" id="CLU_029499_15_2_11"/>
<dbReference type="GO" id="GO:0071555">
    <property type="term" value="P:cell wall organization"/>
    <property type="evidence" value="ECO:0007669"/>
    <property type="project" value="UniProtKB-KW"/>
</dbReference>
<feature type="binding site" evidence="17">
    <location>
        <position position="444"/>
    </location>
    <ligand>
        <name>acetyl-CoA</name>
        <dbReference type="ChEBI" id="CHEBI:57288"/>
    </ligand>
</feature>
<evidence type="ECO:0000256" key="5">
    <source>
        <dbReference type="ARBA" id="ARBA00022695"/>
    </source>
</evidence>
<evidence type="ECO:0000256" key="14">
    <source>
        <dbReference type="ARBA" id="ARBA00048247"/>
    </source>
</evidence>
<feature type="binding site" evidence="17">
    <location>
        <position position="77"/>
    </location>
    <ligand>
        <name>UDP-N-acetyl-alpha-D-glucosamine</name>
        <dbReference type="ChEBI" id="CHEBI:57705"/>
    </ligand>
</feature>
<evidence type="ECO:0000256" key="10">
    <source>
        <dbReference type="ARBA" id="ARBA00022984"/>
    </source>
</evidence>
<feature type="binding site" evidence="17">
    <location>
        <position position="107"/>
    </location>
    <ligand>
        <name>Mg(2+)</name>
        <dbReference type="ChEBI" id="CHEBI:18420"/>
    </ligand>
</feature>
<dbReference type="NCBIfam" id="NF010932">
    <property type="entry name" value="PRK14352.1"/>
    <property type="match status" value="1"/>
</dbReference>
<dbReference type="Gene3D" id="3.90.550.10">
    <property type="entry name" value="Spore Coat Polysaccharide Biosynthesis Protein SpsA, Chain A"/>
    <property type="match status" value="1"/>
</dbReference>
<organism evidence="20 21">
    <name type="scientific">Stackebrandtia nassauensis (strain DSM 44728 / CIP 108903 / NRRL B-16338 / NBRC 102104 / LLR-40K-21)</name>
    <dbReference type="NCBI Taxonomy" id="446470"/>
    <lineage>
        <taxon>Bacteria</taxon>
        <taxon>Bacillati</taxon>
        <taxon>Actinomycetota</taxon>
        <taxon>Actinomycetes</taxon>
        <taxon>Glycomycetales</taxon>
        <taxon>Glycomycetaceae</taxon>
        <taxon>Stackebrandtia</taxon>
    </lineage>
</organism>
<evidence type="ECO:0000256" key="8">
    <source>
        <dbReference type="ARBA" id="ARBA00022842"/>
    </source>
</evidence>
<evidence type="ECO:0000256" key="11">
    <source>
        <dbReference type="ARBA" id="ARBA00023268"/>
    </source>
</evidence>
<dbReference type="PANTHER" id="PTHR43584">
    <property type="entry name" value="NUCLEOTIDYL TRANSFERASE"/>
    <property type="match status" value="1"/>
</dbReference>
<dbReference type="CDD" id="cd02540">
    <property type="entry name" value="GT2_GlmU_N_bac"/>
    <property type="match status" value="1"/>
</dbReference>
<proteinExistence type="inferred from homology"/>
<feature type="binding site" evidence="17">
    <location>
        <position position="370"/>
    </location>
    <ligand>
        <name>UDP-N-acetyl-alpha-D-glucosamine</name>
        <dbReference type="ChEBI" id="CHEBI:57705"/>
    </ligand>
</feature>
<evidence type="ECO:0000256" key="1">
    <source>
        <dbReference type="ARBA" id="ARBA00007707"/>
    </source>
</evidence>
<keyword evidence="4 17" id="KW-0808">Transferase</keyword>
<feature type="binding site" evidence="17">
    <location>
        <position position="427"/>
    </location>
    <ligand>
        <name>acetyl-CoA</name>
        <dbReference type="ChEBI" id="CHEBI:57288"/>
    </ligand>
</feature>
<evidence type="ECO:0000256" key="18">
    <source>
        <dbReference type="SAM" id="MobiDB-lite"/>
    </source>
</evidence>
<dbReference type="EC" id="2.7.7.23" evidence="17"/>
<comment type="similarity">
    <text evidence="1 17">In the C-terminal section; belongs to the transferase hexapeptide repeat family.</text>
</comment>
<comment type="cofactor">
    <cofactor evidence="17">
        <name>Mg(2+)</name>
        <dbReference type="ChEBI" id="CHEBI:18420"/>
    </cofactor>
    <text evidence="17">Binds 1 Mg(2+) ion per subunit.</text>
</comment>
<dbReference type="CDD" id="cd03353">
    <property type="entry name" value="LbH_GlmU_C"/>
    <property type="match status" value="1"/>
</dbReference>
<dbReference type="InterPro" id="IPR011004">
    <property type="entry name" value="Trimer_LpxA-like_sf"/>
</dbReference>
<dbReference type="KEGG" id="sna:Snas_1289"/>
<keyword evidence="3 17" id="KW-0963">Cytoplasm</keyword>
<comment type="pathway">
    <text evidence="17">Bacterial outer membrane biogenesis; LPS lipid A biosynthesis.</text>
</comment>
<dbReference type="GO" id="GO:0000287">
    <property type="term" value="F:magnesium ion binding"/>
    <property type="evidence" value="ECO:0007669"/>
    <property type="project" value="UniProtKB-UniRule"/>
</dbReference>
<protein>
    <recommendedName>
        <fullName evidence="17">Bifunctional protein GlmU</fullName>
    </recommendedName>
    <domain>
        <recommendedName>
            <fullName evidence="17">UDP-N-acetylglucosamine pyrophosphorylase</fullName>
            <ecNumber evidence="17">2.7.7.23</ecNumber>
        </recommendedName>
        <alternativeName>
            <fullName evidence="17">N-acetylglucosamine-1-phosphate uridyltransferase</fullName>
        </alternativeName>
    </domain>
    <domain>
        <recommendedName>
            <fullName evidence="17">Glucosamine-1-phosphate N-acetyltransferase</fullName>
            <ecNumber evidence="17">2.3.1.157</ecNumber>
        </recommendedName>
    </domain>
</protein>
<feature type="binding site" evidence="17">
    <location>
        <begin position="390"/>
        <end position="391"/>
    </location>
    <ligand>
        <name>acetyl-CoA</name>
        <dbReference type="ChEBI" id="CHEBI:57288"/>
    </ligand>
</feature>
<feature type="binding site" evidence="17">
    <location>
        <begin position="82"/>
        <end position="83"/>
    </location>
    <ligand>
        <name>UDP-N-acetyl-alpha-D-glucosamine</name>
        <dbReference type="ChEBI" id="CHEBI:57705"/>
    </ligand>
</feature>
<evidence type="ECO:0000256" key="17">
    <source>
        <dbReference type="HAMAP-Rule" id="MF_01631"/>
    </source>
</evidence>
<dbReference type="EC" id="2.3.1.157" evidence="17"/>
<feature type="region of interest" description="Linker" evidence="17">
    <location>
        <begin position="235"/>
        <end position="255"/>
    </location>
</feature>
<keyword evidence="8 17" id="KW-0460">Magnesium</keyword>
<dbReference type="UniPathway" id="UPA00973"/>
<dbReference type="GO" id="GO:0009252">
    <property type="term" value="P:peptidoglycan biosynthetic process"/>
    <property type="evidence" value="ECO:0007669"/>
    <property type="project" value="UniProtKB-UniRule"/>
</dbReference>
<evidence type="ECO:0000256" key="4">
    <source>
        <dbReference type="ARBA" id="ARBA00022679"/>
    </source>
</evidence>
<feature type="region of interest" description="Disordered" evidence="18">
    <location>
        <begin position="437"/>
        <end position="474"/>
    </location>
</feature>
<dbReference type="EMBL" id="CP001778">
    <property type="protein sequence ID" value="ADD40998.1"/>
    <property type="molecule type" value="Genomic_DNA"/>
</dbReference>
<gene>
    <name evidence="17" type="primary">glmU</name>
    <name evidence="20" type="ordered locus">Snas_1289</name>
</gene>
<dbReference type="InterPro" id="IPR050065">
    <property type="entry name" value="GlmU-like"/>
</dbReference>
<comment type="catalytic activity">
    <reaction evidence="14 17">
        <text>alpha-D-glucosamine 1-phosphate + acetyl-CoA = N-acetyl-alpha-D-glucosamine 1-phosphate + CoA + H(+)</text>
        <dbReference type="Rhea" id="RHEA:13725"/>
        <dbReference type="ChEBI" id="CHEBI:15378"/>
        <dbReference type="ChEBI" id="CHEBI:57287"/>
        <dbReference type="ChEBI" id="CHEBI:57288"/>
        <dbReference type="ChEBI" id="CHEBI:57776"/>
        <dbReference type="ChEBI" id="CHEBI:58516"/>
        <dbReference type="EC" id="2.3.1.157"/>
    </reaction>
</comment>
<dbReference type="GO" id="GO:0016020">
    <property type="term" value="C:membrane"/>
    <property type="evidence" value="ECO:0007669"/>
    <property type="project" value="GOC"/>
</dbReference>
<evidence type="ECO:0000259" key="19">
    <source>
        <dbReference type="Pfam" id="PF12804"/>
    </source>
</evidence>
<evidence type="ECO:0000256" key="6">
    <source>
        <dbReference type="ARBA" id="ARBA00022723"/>
    </source>
</evidence>
<evidence type="ECO:0000256" key="2">
    <source>
        <dbReference type="ARBA" id="ARBA00007947"/>
    </source>
</evidence>
<keyword evidence="9 17" id="KW-0133">Cell shape</keyword>
<dbReference type="GO" id="GO:0000902">
    <property type="term" value="P:cell morphogenesis"/>
    <property type="evidence" value="ECO:0007669"/>
    <property type="project" value="UniProtKB-UniRule"/>
</dbReference>
<keyword evidence="11 17" id="KW-0511">Multifunctional enzyme</keyword>
<comment type="pathway">
    <text evidence="17">Nucleotide-sugar biosynthesis; UDP-N-acetyl-alpha-D-glucosamine biosynthesis; N-acetyl-alpha-D-glucosamine 1-phosphate from alpha-D-glucosamine 6-phosphate (route II): step 2/2.</text>
</comment>
<evidence type="ECO:0000256" key="13">
    <source>
        <dbReference type="ARBA" id="ARBA00023316"/>
    </source>
</evidence>
<dbReference type="SUPFAM" id="SSF53448">
    <property type="entry name" value="Nucleotide-diphospho-sugar transferases"/>
    <property type="match status" value="1"/>
</dbReference>
<feature type="binding site" evidence="17">
    <location>
        <position position="24"/>
    </location>
    <ligand>
        <name>UDP-N-acetyl-alpha-D-glucosamine</name>
        <dbReference type="ChEBI" id="CHEBI:57705"/>
    </ligand>
</feature>
<dbReference type="GO" id="GO:0008360">
    <property type="term" value="P:regulation of cell shape"/>
    <property type="evidence" value="ECO:0007669"/>
    <property type="project" value="UniProtKB-KW"/>
</dbReference>
<dbReference type="GO" id="GO:0019134">
    <property type="term" value="F:glucosamine-1-phosphate N-acetyltransferase activity"/>
    <property type="evidence" value="ECO:0007669"/>
    <property type="project" value="UniProtKB-UniRule"/>
</dbReference>
<feature type="binding site" evidence="17">
    <location>
        <position position="384"/>
    </location>
    <ligand>
        <name>acetyl-CoA</name>
        <dbReference type="ChEBI" id="CHEBI:57288"/>
    </ligand>
</feature>
<keyword evidence="12 17" id="KW-0012">Acyltransferase</keyword>
<dbReference type="InterPro" id="IPR005882">
    <property type="entry name" value="Bifunctional_GlmU"/>
</dbReference>
<feature type="binding site" evidence="17">
    <location>
        <position position="232"/>
    </location>
    <ligand>
        <name>UDP-N-acetyl-alpha-D-glucosamine</name>
        <dbReference type="ChEBI" id="CHEBI:57705"/>
    </ligand>
</feature>
<feature type="binding site" evidence="17">
    <location>
        <position position="144"/>
    </location>
    <ligand>
        <name>UDP-N-acetyl-alpha-D-glucosamine</name>
        <dbReference type="ChEBI" id="CHEBI:57705"/>
    </ligand>
</feature>
<feature type="binding site" evidence="17">
    <location>
        <begin position="10"/>
        <end position="13"/>
    </location>
    <ligand>
        <name>UDP-N-acetyl-alpha-D-glucosamine</name>
        <dbReference type="ChEBI" id="CHEBI:57705"/>
    </ligand>
</feature>
<dbReference type="Proteomes" id="UP000000844">
    <property type="component" value="Chromosome"/>
</dbReference>
<keyword evidence="7 17" id="KW-0677">Repeat</keyword>
<keyword evidence="10 17" id="KW-0573">Peptidoglycan synthesis</keyword>
<evidence type="ECO:0000256" key="16">
    <source>
        <dbReference type="ARBA" id="ARBA00049628"/>
    </source>
</evidence>
<feature type="compositionally biased region" description="Basic and acidic residues" evidence="18">
    <location>
        <begin position="461"/>
        <end position="474"/>
    </location>
</feature>
<feature type="binding site" evidence="17">
    <location>
        <position position="159"/>
    </location>
    <ligand>
        <name>UDP-N-acetyl-alpha-D-glucosamine</name>
        <dbReference type="ChEBI" id="CHEBI:57705"/>
    </ligand>
</feature>
<feature type="binding site" evidence="17">
    <location>
        <position position="409"/>
    </location>
    <ligand>
        <name>acetyl-CoA</name>
        <dbReference type="ChEBI" id="CHEBI:57288"/>
    </ligand>
</feature>
<comment type="similarity">
    <text evidence="2 17">In the N-terminal section; belongs to the N-acetylglucosamine-1-phosphate uridyltransferase family.</text>
</comment>
<feature type="region of interest" description="Pyrophosphorylase" evidence="17">
    <location>
        <begin position="1"/>
        <end position="234"/>
    </location>
</feature>
<feature type="region of interest" description="N-acetyltransferase" evidence="17">
    <location>
        <begin position="256"/>
        <end position="474"/>
    </location>
</feature>
<keyword evidence="6 17" id="KW-0479">Metal-binding</keyword>
<dbReference type="GO" id="GO:0009245">
    <property type="term" value="P:lipid A biosynthetic process"/>
    <property type="evidence" value="ECO:0007669"/>
    <property type="project" value="UniProtKB-UniRule"/>
</dbReference>
<evidence type="ECO:0000256" key="12">
    <source>
        <dbReference type="ARBA" id="ARBA00023315"/>
    </source>
</evidence>
<keyword evidence="5 17" id="KW-0548">Nucleotidyltransferase</keyword>
<comment type="function">
    <text evidence="16 17">Catalyzes the last two sequential reactions in the de novo biosynthetic pathway for UDP-N-acetylglucosamine (UDP-GlcNAc). The C-terminal domain catalyzes the transfer of acetyl group from acetyl coenzyme A to glucosamine-1-phosphate (GlcN-1-P) to produce N-acetylglucosamine-1-phosphate (GlcNAc-1-P), which is converted into UDP-GlcNAc by the transfer of uridine 5-monophosphate (from uridine 5-triphosphate), a reaction catalyzed by the N-terminal domain.</text>
</comment>
<sequence length="474" mass="48685">MSAQRSVIVLAAGEGKRMKSALPKCVMPMLGRSLVGHVLHAAGVLGAQRTFVVVGHKADEVSAHVAHVAPGAESVLQAEQLGTGHAVRTAMDAAGELEGTVVVLYGDTPLLTSETLSAFMEAHEASGNAASVLTAVVDDPAALGRIVRGSDGEFEAIVEFRDATEEQRAISEINSGIYAFEASALREKLGLLKGDNDQGEEYLTDVLGMLRADGSRVGTHTAADVDDTLGANDRAQLAQLQAIMRDRINVAVMRSGVTLDDPASTLIDATVSIEPDVTIRPGVQLRGATSVGSGAEIGPDSTIVDTEVGQRASLVRTHCVGARVGAGVSVGPFAYLRPGARLENASKVGTFVEVKQSTVGPGAKVPHLSYVGDASIGADANLGAGTIVANYDGVAKHHTEVGEAVFVGSNSVLVAPVTVSDGSYVAAGSAVTKSVPPGSLGVARGRQHNSDGWVAKRRAGTKTDKAAQKHQSGD</sequence>
<dbReference type="SUPFAM" id="SSF51161">
    <property type="entry name" value="Trimeric LpxA-like enzymes"/>
    <property type="match status" value="1"/>
</dbReference>
<evidence type="ECO:0000313" key="20">
    <source>
        <dbReference type="EMBL" id="ADD40998.1"/>
    </source>
</evidence>
<dbReference type="InterPro" id="IPR038009">
    <property type="entry name" value="GlmU_C_LbH"/>
</dbReference>
<dbReference type="HAMAP" id="MF_01631">
    <property type="entry name" value="GlmU"/>
    <property type="match status" value="1"/>
</dbReference>
<evidence type="ECO:0000256" key="3">
    <source>
        <dbReference type="ARBA" id="ARBA00022490"/>
    </source>
</evidence>
<feature type="binding site" evidence="17">
    <location>
        <begin position="105"/>
        <end position="107"/>
    </location>
    <ligand>
        <name>UDP-N-acetyl-alpha-D-glucosamine</name>
        <dbReference type="ChEBI" id="CHEBI:57705"/>
    </ligand>
</feature>
<dbReference type="UniPathway" id="UPA00113">
    <property type="reaction ID" value="UER00532"/>
</dbReference>
<evidence type="ECO:0000256" key="7">
    <source>
        <dbReference type="ARBA" id="ARBA00022737"/>
    </source>
</evidence>
<evidence type="ECO:0000256" key="15">
    <source>
        <dbReference type="ARBA" id="ARBA00048493"/>
    </source>
</evidence>
<comment type="subcellular location">
    <subcellularLocation>
        <location evidence="17">Cytoplasm</location>
    </subcellularLocation>
</comment>
<dbReference type="GO" id="GO:0005737">
    <property type="term" value="C:cytoplasm"/>
    <property type="evidence" value="ECO:0007669"/>
    <property type="project" value="UniProtKB-SubCell"/>
</dbReference>
<feature type="binding site" evidence="17">
    <location>
        <position position="355"/>
    </location>
    <ligand>
        <name>UDP-N-acetyl-alpha-D-glucosamine</name>
        <dbReference type="ChEBI" id="CHEBI:57705"/>
    </ligand>
</feature>
<dbReference type="InterPro" id="IPR029044">
    <property type="entry name" value="Nucleotide-diphossugar_trans"/>
</dbReference>
<dbReference type="GO" id="GO:0003977">
    <property type="term" value="F:UDP-N-acetylglucosamine diphosphorylase activity"/>
    <property type="evidence" value="ECO:0007669"/>
    <property type="project" value="UniProtKB-UniRule"/>
</dbReference>
<reference evidence="20 21" key="1">
    <citation type="journal article" date="2009" name="Stand. Genomic Sci.">
        <title>Complete genome sequence of Stackebrandtia nassauensis type strain (LLR-40K-21).</title>
        <authorList>
            <person name="Munk C."/>
            <person name="Lapidus A."/>
            <person name="Copeland A."/>
            <person name="Jando M."/>
            <person name="Mayilraj S."/>
            <person name="Glavina Del Rio T."/>
            <person name="Nolan M."/>
            <person name="Chen F."/>
            <person name="Lucas S."/>
            <person name="Tice H."/>
            <person name="Cheng J.F."/>
            <person name="Han C."/>
            <person name="Detter J.C."/>
            <person name="Bruce D."/>
            <person name="Goodwin L."/>
            <person name="Chain P."/>
            <person name="Pitluck S."/>
            <person name="Goker M."/>
            <person name="Ovchinikova G."/>
            <person name="Pati A."/>
            <person name="Ivanova N."/>
            <person name="Mavromatis K."/>
            <person name="Chen A."/>
            <person name="Palaniappan K."/>
            <person name="Land M."/>
            <person name="Hauser L."/>
            <person name="Chang Y.J."/>
            <person name="Jeffries C.D."/>
            <person name="Bristow J."/>
            <person name="Eisen J.A."/>
            <person name="Markowitz V."/>
            <person name="Hugenholtz P."/>
            <person name="Kyrpides N.C."/>
            <person name="Klenk H.P."/>
        </authorList>
    </citation>
    <scope>NUCLEOTIDE SEQUENCE [LARGE SCALE GENOMIC DNA]</scope>
    <source>
        <strain evidence="21">DSM 44728 / CIP 108903 / NRRL B-16338 / NBRC 102104 / LLR-40K-21</strain>
    </source>
</reference>
<name>D3PU52_STANL</name>
<comment type="subunit">
    <text evidence="17">Homotrimer.</text>
</comment>
<dbReference type="GO" id="GO:0006048">
    <property type="term" value="P:UDP-N-acetylglucosamine biosynthetic process"/>
    <property type="evidence" value="ECO:0007669"/>
    <property type="project" value="UniProtKB-UniPathway"/>
</dbReference>
<keyword evidence="13 17" id="KW-0961">Cell wall biogenesis/degradation</keyword>
<dbReference type="RefSeq" id="WP_013016569.1">
    <property type="nucleotide sequence ID" value="NC_013947.1"/>
</dbReference>
<feature type="binding site" evidence="17">
    <location>
        <position position="174"/>
    </location>
    <ligand>
        <name>UDP-N-acetyl-alpha-D-glucosamine</name>
        <dbReference type="ChEBI" id="CHEBI:57705"/>
    </ligand>
</feature>
<feature type="binding site" evidence="17">
    <location>
        <position position="232"/>
    </location>
    <ligand>
        <name>Mg(2+)</name>
        <dbReference type="ChEBI" id="CHEBI:18420"/>
    </ligand>
</feature>
<feature type="binding site" evidence="17">
    <location>
        <position position="381"/>
    </location>
    <ligand>
        <name>UDP-N-acetyl-alpha-D-glucosamine</name>
        <dbReference type="ChEBI" id="CHEBI:57705"/>
    </ligand>
</feature>
<comment type="pathway">
    <text evidence="17">Nucleotide-sugar biosynthesis; UDP-N-acetyl-alpha-D-glucosamine biosynthesis; UDP-N-acetyl-alpha-D-glucosamine from N-acetyl-alpha-D-glucosamine 1-phosphate: step 1/1.</text>
</comment>
<dbReference type="PANTHER" id="PTHR43584:SF3">
    <property type="entry name" value="BIFUNCTIONAL PROTEIN GLMU"/>
    <property type="match status" value="1"/>
</dbReference>
<feature type="domain" description="MobA-like NTP transferase" evidence="19">
    <location>
        <begin position="7"/>
        <end position="135"/>
    </location>
</feature>
<accession>D3PU52</accession>
<comment type="catalytic activity">
    <reaction evidence="15 17">
        <text>N-acetyl-alpha-D-glucosamine 1-phosphate + UTP + H(+) = UDP-N-acetyl-alpha-D-glucosamine + diphosphate</text>
        <dbReference type="Rhea" id="RHEA:13509"/>
        <dbReference type="ChEBI" id="CHEBI:15378"/>
        <dbReference type="ChEBI" id="CHEBI:33019"/>
        <dbReference type="ChEBI" id="CHEBI:46398"/>
        <dbReference type="ChEBI" id="CHEBI:57705"/>
        <dbReference type="ChEBI" id="CHEBI:57776"/>
        <dbReference type="EC" id="2.7.7.23"/>
    </reaction>
</comment>
<dbReference type="NCBIfam" id="TIGR01173">
    <property type="entry name" value="glmU"/>
    <property type="match status" value="1"/>
</dbReference>
<dbReference type="InterPro" id="IPR025877">
    <property type="entry name" value="MobA-like_NTP_Trfase"/>
</dbReference>
<dbReference type="STRING" id="446470.Snas_1289"/>
<dbReference type="Gene3D" id="2.160.10.10">
    <property type="entry name" value="Hexapeptide repeat proteins"/>
    <property type="match status" value="1"/>
</dbReference>
<dbReference type="eggNOG" id="COG1207">
    <property type="taxonomic scope" value="Bacteria"/>
</dbReference>
<feature type="binding site" evidence="17">
    <location>
        <position position="337"/>
    </location>
    <ligand>
        <name>UDP-N-acetyl-alpha-D-glucosamine</name>
        <dbReference type="ChEBI" id="CHEBI:57705"/>
    </ligand>
</feature>
<evidence type="ECO:0000256" key="9">
    <source>
        <dbReference type="ARBA" id="ARBA00022960"/>
    </source>
</evidence>
<dbReference type="Pfam" id="PF12804">
    <property type="entry name" value="NTP_transf_3"/>
    <property type="match status" value="1"/>
</dbReference>
<feature type="active site" description="Proton acceptor" evidence="17">
    <location>
        <position position="367"/>
    </location>
</feature>
<keyword evidence="21" id="KW-1185">Reference proteome</keyword>
<dbReference type="AlphaFoldDB" id="D3PU52"/>
<evidence type="ECO:0000313" key="21">
    <source>
        <dbReference type="Proteomes" id="UP000000844"/>
    </source>
</evidence>